<dbReference type="GO" id="GO:0004721">
    <property type="term" value="F:phosphoprotein phosphatase activity"/>
    <property type="evidence" value="ECO:0007669"/>
    <property type="project" value="InterPro"/>
</dbReference>
<feature type="chain" id="PRO_5038416194" evidence="1">
    <location>
        <begin position="21"/>
        <end position="399"/>
    </location>
</feature>
<proteinExistence type="predicted"/>
<dbReference type="PROSITE" id="PS50056">
    <property type="entry name" value="TYR_PHOSPHATASE_2"/>
    <property type="match status" value="1"/>
</dbReference>
<reference evidence="3" key="2">
    <citation type="journal article" date="2021" name="PeerJ">
        <title>Extensive microbial diversity within the chicken gut microbiome revealed by metagenomics and culture.</title>
        <authorList>
            <person name="Gilroy R."/>
            <person name="Ravi A."/>
            <person name="Getino M."/>
            <person name="Pursley I."/>
            <person name="Horton D.L."/>
            <person name="Alikhan N.F."/>
            <person name="Baker D."/>
            <person name="Gharbi K."/>
            <person name="Hall N."/>
            <person name="Watson M."/>
            <person name="Adriaenssens E.M."/>
            <person name="Foster-Nyarko E."/>
            <person name="Jarju S."/>
            <person name="Secka A."/>
            <person name="Antonio M."/>
            <person name="Oren A."/>
            <person name="Chaudhuri R.R."/>
            <person name="La Ragione R."/>
            <person name="Hildebrand F."/>
            <person name="Pallen M.J."/>
        </authorList>
    </citation>
    <scope>NUCLEOTIDE SEQUENCE</scope>
    <source>
        <strain evidence="3">D3-1215</strain>
    </source>
</reference>
<feature type="domain" description="Tyrosine specific protein phosphatases" evidence="2">
    <location>
        <begin position="282"/>
        <end position="321"/>
    </location>
</feature>
<evidence type="ECO:0000259" key="2">
    <source>
        <dbReference type="PROSITE" id="PS50056"/>
    </source>
</evidence>
<dbReference type="Proteomes" id="UP000823637">
    <property type="component" value="Unassembled WGS sequence"/>
</dbReference>
<evidence type="ECO:0000256" key="1">
    <source>
        <dbReference type="SAM" id="SignalP"/>
    </source>
</evidence>
<comment type="caution">
    <text evidence="3">The sequence shown here is derived from an EMBL/GenBank/DDBJ whole genome shotgun (WGS) entry which is preliminary data.</text>
</comment>
<protein>
    <submittedName>
        <fullName evidence="3">Tyrosine-protein phosphatase</fullName>
    </submittedName>
</protein>
<accession>A0A9D9EKP1</accession>
<keyword evidence="1" id="KW-0732">Signal</keyword>
<dbReference type="Gene3D" id="3.90.190.10">
    <property type="entry name" value="Protein tyrosine phosphatase superfamily"/>
    <property type="match status" value="1"/>
</dbReference>
<dbReference type="InterPro" id="IPR000387">
    <property type="entry name" value="Tyr_Pase_dom"/>
</dbReference>
<name>A0A9D9EKP1_9BACT</name>
<evidence type="ECO:0000313" key="4">
    <source>
        <dbReference type="Proteomes" id="UP000823637"/>
    </source>
</evidence>
<dbReference type="SUPFAM" id="SSF81296">
    <property type="entry name" value="E set domains"/>
    <property type="match status" value="1"/>
</dbReference>
<feature type="signal peptide" evidence="1">
    <location>
        <begin position="1"/>
        <end position="20"/>
    </location>
</feature>
<dbReference type="PROSITE" id="PS00383">
    <property type="entry name" value="TYR_PHOSPHATASE_1"/>
    <property type="match status" value="1"/>
</dbReference>
<evidence type="ECO:0000313" key="3">
    <source>
        <dbReference type="EMBL" id="MBO8446934.1"/>
    </source>
</evidence>
<dbReference type="InterPro" id="IPR013783">
    <property type="entry name" value="Ig-like_fold"/>
</dbReference>
<dbReference type="InterPro" id="IPR016130">
    <property type="entry name" value="Tyr_Pase_AS"/>
</dbReference>
<sequence length="399" mass="44843">MKLHCFLFAAMLPVVFPVVAAAARTTQDATPEMRCVVFDEKDSSVCFVLDTALWQLRQAATVSVAGTFNFWDADAEGYRMSFDSGQWKLRLPVDSVDVPGNCGRPEYKFVADGKFLDVPDFVPQGWRFDNSQPCLVIPTDEKDAKAVASANKKASKIKNIIDFKLPDKRAMRQLCNFRLVPGTAYLYRSYHPFKASRPDNSTDVMRLRYVAGLSAEAGIASDICLSGDETDSLKSYEINRTEIFETIPDYYRAIMEKGDVLYLGADYAIPDYQVVYYKSDSDLFSRWVKDLVSFIIDEKHPVPMSIHCRLGTDRTGVFCAVIAAICGAEWEDIAKDYAESSEMGIGDYRDPLLLKYSLDKLVGCDVSEVEDLQSAIIRHFTENGILTADEITRLQDRLN</sequence>
<dbReference type="SUPFAM" id="SSF52799">
    <property type="entry name" value="(Phosphotyrosine protein) phosphatases II"/>
    <property type="match status" value="1"/>
</dbReference>
<dbReference type="InterPro" id="IPR014756">
    <property type="entry name" value="Ig_E-set"/>
</dbReference>
<dbReference type="InterPro" id="IPR026893">
    <property type="entry name" value="Tyr/Ser_Pase_IphP-type"/>
</dbReference>
<organism evidence="3 4">
    <name type="scientific">Candidatus Enterocola intestinipullorum</name>
    <dbReference type="NCBI Taxonomy" id="2840783"/>
    <lineage>
        <taxon>Bacteria</taxon>
        <taxon>Pseudomonadati</taxon>
        <taxon>Bacteroidota</taxon>
        <taxon>Bacteroidia</taxon>
        <taxon>Bacteroidales</taxon>
        <taxon>Candidatus Enterocola</taxon>
    </lineage>
</organism>
<dbReference type="InterPro" id="IPR029021">
    <property type="entry name" value="Prot-tyrosine_phosphatase-like"/>
</dbReference>
<dbReference type="EMBL" id="JADIMR010000060">
    <property type="protein sequence ID" value="MBO8446934.1"/>
    <property type="molecule type" value="Genomic_DNA"/>
</dbReference>
<gene>
    <name evidence="3" type="ORF">IAC32_04220</name>
</gene>
<dbReference type="Pfam" id="PF13350">
    <property type="entry name" value="Y_phosphatase3"/>
    <property type="match status" value="1"/>
</dbReference>
<dbReference type="AlphaFoldDB" id="A0A9D9EKP1"/>
<reference evidence="3" key="1">
    <citation type="submission" date="2020-10" db="EMBL/GenBank/DDBJ databases">
        <authorList>
            <person name="Gilroy R."/>
        </authorList>
    </citation>
    <scope>NUCLEOTIDE SEQUENCE</scope>
    <source>
        <strain evidence="3">D3-1215</strain>
    </source>
</reference>
<dbReference type="Gene3D" id="2.60.40.10">
    <property type="entry name" value="Immunoglobulins"/>
    <property type="match status" value="1"/>
</dbReference>